<dbReference type="KEGG" id="acin:CBP34_17440"/>
<evidence type="ECO:0000256" key="1">
    <source>
        <dbReference type="SAM" id="Phobius"/>
    </source>
</evidence>
<organism evidence="3 4">
    <name type="scientific">Acidovorax carolinensis</name>
    <dbReference type="NCBI Taxonomy" id="553814"/>
    <lineage>
        <taxon>Bacteria</taxon>
        <taxon>Pseudomonadati</taxon>
        <taxon>Pseudomonadota</taxon>
        <taxon>Betaproteobacteria</taxon>
        <taxon>Burkholderiales</taxon>
        <taxon>Comamonadaceae</taxon>
        <taxon>Acidovorax</taxon>
    </lineage>
</organism>
<keyword evidence="1" id="KW-0812">Transmembrane</keyword>
<gene>
    <name evidence="3" type="ORF">CBP34_17440</name>
</gene>
<keyword evidence="4" id="KW-1185">Reference proteome</keyword>
<feature type="transmembrane region" description="Helical" evidence="1">
    <location>
        <begin position="108"/>
        <end position="136"/>
    </location>
</feature>
<proteinExistence type="predicted"/>
<evidence type="ECO:0000313" key="3">
    <source>
        <dbReference type="EMBL" id="ART53086.1"/>
    </source>
</evidence>
<dbReference type="Pfam" id="PF05650">
    <property type="entry name" value="DUF802"/>
    <property type="match status" value="1"/>
</dbReference>
<dbReference type="RefSeq" id="WP_094098767.1">
    <property type="nucleotide sequence ID" value="NZ_CP021361.1"/>
</dbReference>
<protein>
    <submittedName>
        <fullName evidence="3">Chemotaxis protein</fullName>
    </submittedName>
</protein>
<name>A0A240U5I1_9BURK</name>
<evidence type="ECO:0000313" key="4">
    <source>
        <dbReference type="Proteomes" id="UP000194432"/>
    </source>
</evidence>
<dbReference type="EMBL" id="CP021361">
    <property type="protein sequence ID" value="ART53086.1"/>
    <property type="molecule type" value="Genomic_DNA"/>
</dbReference>
<keyword evidence="1" id="KW-0472">Membrane</keyword>
<feature type="transmembrane region" description="Helical" evidence="1">
    <location>
        <begin position="7"/>
        <end position="25"/>
    </location>
</feature>
<dbReference type="AlphaFoldDB" id="A0A240U5I1"/>
<dbReference type="Proteomes" id="UP000194432">
    <property type="component" value="Chromosome 1"/>
</dbReference>
<dbReference type="InterPro" id="IPR008520">
    <property type="entry name" value="DUF802"/>
</dbReference>
<feature type="domain" description="DUF802" evidence="2">
    <location>
        <begin position="321"/>
        <end position="373"/>
    </location>
</feature>
<evidence type="ECO:0000259" key="2">
    <source>
        <dbReference type="Pfam" id="PF05650"/>
    </source>
</evidence>
<keyword evidence="1" id="KW-1133">Transmembrane helix</keyword>
<accession>A0A240U5I1</accession>
<feature type="transmembrane region" description="Helical" evidence="1">
    <location>
        <begin position="31"/>
        <end position="50"/>
    </location>
</feature>
<reference evidence="3 4" key="1">
    <citation type="submission" date="2017-05" db="EMBL/GenBank/DDBJ databases">
        <title>Polyphasic characterization of four soil-derived phenanthrene-degrading Acidovorax strains and proposal of Acidovorax phenanthrenivorans sp. nov.</title>
        <authorList>
            <person name="Singleton D.R."/>
            <person name="Lee J."/>
            <person name="Dickey A.N."/>
            <person name="Stroud A."/>
            <person name="Scholl E.H."/>
            <person name="Wright F.A."/>
            <person name="Aitken M.D."/>
        </authorList>
    </citation>
    <scope>NUCLEOTIDE SEQUENCE [LARGE SCALE GENOMIC DNA]</scope>
    <source>
        <strain evidence="3">NA3</strain>
    </source>
</reference>
<sequence length="807" mass="86198">MNKSVMVAIFAVGLAVVGWVGWGFVGSSPLALAMTAVIGGVYVLGAYELLQFRAATASLVTALAGSPAEPLADLGGWLGRLAPSLRNSVRQRIEGERVALPGPALTPYLVGLLVMLGMLGTFLGMVVTFNGAVFALEASSNLESIRSALAAPIKGLGLSFGTSVAGVATSAMLGLLSAMSRRERLEAVRQLDAHIPTLFRPFSSAHRREEVLLALQTQAQALPLIAEHLQRLMEGLEHRHGQLGEQLLTQQQGFHREAASAYTQLASTVGTSLQESLNVSARQAGEAIRPVVEQAMATLAHETQRSHERLREATDAQLRALSAQWEGTAHQVADTWTSALHSHTQTQGTLVARLDGALQSVTQAFDQRSIALVDSLQASSVQAHAAQAIADQQRLDGWNRAMEGMAGTLGAEWQRAGTQMLEQQQRVGKALEGAVQQLDHSLQTAAQAFDQRSESLLTTLQDTVAQSHTAQAAADQQRQEDWTRSMEAMASTLSAEWQRVGAQTVAQQQGVCQALETAATQITERMTEQVARTLGGAATLLDQSDALLRTRMEAEAQWVQAQRQRMDELAGVWRTELVALRDAEAQRGQAAVDRLDTLQAAVAQHLATLGAALEAPLTRLLQTASDVPQAAAQVITQLRHEMTRLSERDNVALAERTDMMEQVRTLLQSVNEAAVQQRAAIDALMGSAAQVLEQAGLQFAQSLSAQAGKVDEVAAHVAASAVELASLGESFSHGVGLFSASNEKLMENLQGIEGAISQSMSRSDEQLAYYVAQAREVIDLSISAQQGIVEDLRRLHGKAASAQGVAA</sequence>